<organism evidence="1 2">
    <name type="scientific">Paramecium sonneborni</name>
    <dbReference type="NCBI Taxonomy" id="65129"/>
    <lineage>
        <taxon>Eukaryota</taxon>
        <taxon>Sar</taxon>
        <taxon>Alveolata</taxon>
        <taxon>Ciliophora</taxon>
        <taxon>Intramacronucleata</taxon>
        <taxon>Oligohymenophorea</taxon>
        <taxon>Peniculida</taxon>
        <taxon>Parameciidae</taxon>
        <taxon>Paramecium</taxon>
    </lineage>
</organism>
<evidence type="ECO:0000313" key="1">
    <source>
        <dbReference type="EMBL" id="CAD8097718.1"/>
    </source>
</evidence>
<reference evidence="1" key="1">
    <citation type="submission" date="2021-01" db="EMBL/GenBank/DDBJ databases">
        <authorList>
            <consortium name="Genoscope - CEA"/>
            <person name="William W."/>
        </authorList>
    </citation>
    <scope>NUCLEOTIDE SEQUENCE</scope>
</reference>
<comment type="caution">
    <text evidence="1">The sequence shown here is derived from an EMBL/GenBank/DDBJ whole genome shotgun (WGS) entry which is preliminary data.</text>
</comment>
<gene>
    <name evidence="1" type="ORF">PSON_ATCC_30995.1.T0690028</name>
</gene>
<protein>
    <submittedName>
        <fullName evidence="1">Uncharacterized protein</fullName>
    </submittedName>
</protein>
<dbReference type="OrthoDB" id="301122at2759"/>
<dbReference type="AlphaFoldDB" id="A0A8S1P3X8"/>
<accession>A0A8S1P3X8</accession>
<dbReference type="Proteomes" id="UP000692954">
    <property type="component" value="Unassembled WGS sequence"/>
</dbReference>
<dbReference type="EMBL" id="CAJJDN010000069">
    <property type="protein sequence ID" value="CAD8097718.1"/>
    <property type="molecule type" value="Genomic_DNA"/>
</dbReference>
<proteinExistence type="predicted"/>
<evidence type="ECO:0000313" key="2">
    <source>
        <dbReference type="Proteomes" id="UP000692954"/>
    </source>
</evidence>
<name>A0A8S1P3X8_9CILI</name>
<keyword evidence="2" id="KW-1185">Reference proteome</keyword>
<sequence>MYYKQYKECRLCQSSLSQFQIDYLKKKYYNSFHFYFAKPISEILGNLQIDHVILYKDLLYFNDDNEYFTQYYNRLEQKQIICKLQFKIPKPNLLIVTAHKIVQKRNIKLLKLQKQPVNQVAATNNYQILFNTTQNIDSSFENNQYENRQISWETQEHNIYSTFNISIQKMQLISNKKPIQINTSNSINQLYYQQNDKEISMVIRDINQFTNIQLMKFLPKKNNNITKNSVKQIGNNSYQSKNKNVIIPKLKIPQISDNKINYQQLLNQYDQILQQRYCQTERQWKEKKEQQDKRKLDVNQSKNKQQISINSIASSSNLKGKGISTCSASILLKSLSKQSLDRSPMTSRRLEIKQNLTKLIKQQEKDLGFYTQR</sequence>